<proteinExistence type="predicted"/>
<dbReference type="KEGG" id="gom:D7316_01730"/>
<evidence type="ECO:0000256" key="1">
    <source>
        <dbReference type="SAM" id="Phobius"/>
    </source>
</evidence>
<dbReference type="AlphaFoldDB" id="A0A3G8JJ70"/>
<dbReference type="PROSITE" id="PS51257">
    <property type="entry name" value="PROKAR_LIPOPROTEIN"/>
    <property type="match status" value="1"/>
</dbReference>
<protein>
    <recommendedName>
        <fullName evidence="5">Tissue inhibitor of metalloproteinase</fullName>
    </recommendedName>
</protein>
<evidence type="ECO:0000313" key="3">
    <source>
        <dbReference type="EMBL" id="AZG45136.1"/>
    </source>
</evidence>
<dbReference type="InterPro" id="IPR008993">
    <property type="entry name" value="TIMP-like_OB-fold"/>
</dbReference>
<evidence type="ECO:0008006" key="5">
    <source>
        <dbReference type="Google" id="ProtNLM"/>
    </source>
</evidence>
<dbReference type="OrthoDB" id="4375921at2"/>
<gene>
    <name evidence="3" type="ORF">D7316_01730</name>
</gene>
<keyword evidence="2" id="KW-0732">Signal</keyword>
<evidence type="ECO:0000256" key="2">
    <source>
        <dbReference type="SAM" id="SignalP"/>
    </source>
</evidence>
<keyword evidence="4" id="KW-1185">Reference proteome</keyword>
<dbReference type="RefSeq" id="WP_124707902.1">
    <property type="nucleotide sequence ID" value="NZ_CP033972.1"/>
</dbReference>
<feature type="chain" id="PRO_5018312039" description="Tissue inhibitor of metalloproteinase" evidence="2">
    <location>
        <begin position="26"/>
        <end position="187"/>
    </location>
</feature>
<accession>A0A3G8JJ70</accession>
<name>A0A3G8JJ70_9ACTN</name>
<keyword evidence="1" id="KW-1133">Transmembrane helix</keyword>
<sequence>MVMRTVLVLAAALGVLSLTPGTACACSCAARPTAAVIKDASAVVLGIPVSRVADGSAVRYRFEVRQSYKQRVPQTITVLTSSSSAACGVPLEIGAERLLVLGRTPGGVAAGQDDWGASLCENTADIGQADAVRYAGPSIQPYAADDSREPRPAVVGAFVALAALVAVPGGIMWWRVRQRRSRPEPQD</sequence>
<reference evidence="3 4" key="1">
    <citation type="submission" date="2018-11" db="EMBL/GenBank/DDBJ databases">
        <title>Gordonia insulae sp. nov., isolated from an island soil.</title>
        <authorList>
            <person name="Kim Y.S."/>
            <person name="Kim S.B."/>
        </authorList>
    </citation>
    <scope>NUCLEOTIDE SEQUENCE [LARGE SCALE GENOMIC DNA]</scope>
    <source>
        <strain evidence="3 4">MMS17-SY073</strain>
    </source>
</reference>
<dbReference type="Proteomes" id="UP000271469">
    <property type="component" value="Chromosome"/>
</dbReference>
<keyword evidence="1" id="KW-0812">Transmembrane</keyword>
<dbReference type="EMBL" id="CP033972">
    <property type="protein sequence ID" value="AZG45136.1"/>
    <property type="molecule type" value="Genomic_DNA"/>
</dbReference>
<dbReference type="Gene3D" id="2.40.50.120">
    <property type="match status" value="1"/>
</dbReference>
<feature type="signal peptide" evidence="2">
    <location>
        <begin position="1"/>
        <end position="25"/>
    </location>
</feature>
<organism evidence="3 4">
    <name type="scientific">Gordonia insulae</name>
    <dbReference type="NCBI Taxonomy" id="2420509"/>
    <lineage>
        <taxon>Bacteria</taxon>
        <taxon>Bacillati</taxon>
        <taxon>Actinomycetota</taxon>
        <taxon>Actinomycetes</taxon>
        <taxon>Mycobacteriales</taxon>
        <taxon>Gordoniaceae</taxon>
        <taxon>Gordonia</taxon>
    </lineage>
</organism>
<feature type="transmembrane region" description="Helical" evidence="1">
    <location>
        <begin position="153"/>
        <end position="174"/>
    </location>
</feature>
<dbReference type="SUPFAM" id="SSF50242">
    <property type="entry name" value="TIMP-like"/>
    <property type="match status" value="1"/>
</dbReference>
<evidence type="ECO:0000313" key="4">
    <source>
        <dbReference type="Proteomes" id="UP000271469"/>
    </source>
</evidence>
<keyword evidence="1" id="KW-0472">Membrane</keyword>